<feature type="transmembrane region" description="Helical" evidence="6">
    <location>
        <begin position="210"/>
        <end position="232"/>
    </location>
</feature>
<dbReference type="InterPro" id="IPR011701">
    <property type="entry name" value="MFS"/>
</dbReference>
<dbReference type="Proteomes" id="UP001316803">
    <property type="component" value="Unassembled WGS sequence"/>
</dbReference>
<dbReference type="PANTHER" id="PTHR43791">
    <property type="entry name" value="PERMEASE-RELATED"/>
    <property type="match status" value="1"/>
</dbReference>
<feature type="transmembrane region" description="Helical" evidence="6">
    <location>
        <begin position="140"/>
        <end position="165"/>
    </location>
</feature>
<evidence type="ECO:0000313" key="9">
    <source>
        <dbReference type="Proteomes" id="UP001316803"/>
    </source>
</evidence>
<dbReference type="Pfam" id="PF07690">
    <property type="entry name" value="MFS_1"/>
    <property type="match status" value="1"/>
</dbReference>
<keyword evidence="3 6" id="KW-0812">Transmembrane</keyword>
<gene>
    <name evidence="8" type="ORF">OHC33_008776</name>
</gene>
<keyword evidence="2" id="KW-0813">Transport</keyword>
<dbReference type="InterPro" id="IPR036259">
    <property type="entry name" value="MFS_trans_sf"/>
</dbReference>
<dbReference type="PROSITE" id="PS50850">
    <property type="entry name" value="MFS"/>
    <property type="match status" value="1"/>
</dbReference>
<comment type="subcellular location">
    <subcellularLocation>
        <location evidence="1">Membrane</location>
        <topology evidence="1">Multi-pass membrane protein</topology>
    </subcellularLocation>
</comment>
<keyword evidence="4 6" id="KW-1133">Transmembrane helix</keyword>
<dbReference type="GO" id="GO:0022857">
    <property type="term" value="F:transmembrane transporter activity"/>
    <property type="evidence" value="ECO:0007669"/>
    <property type="project" value="InterPro"/>
</dbReference>
<feature type="transmembrane region" description="Helical" evidence="6">
    <location>
        <begin position="84"/>
        <end position="101"/>
    </location>
</feature>
<evidence type="ECO:0000256" key="2">
    <source>
        <dbReference type="ARBA" id="ARBA00022448"/>
    </source>
</evidence>
<evidence type="ECO:0000256" key="4">
    <source>
        <dbReference type="ARBA" id="ARBA00022989"/>
    </source>
</evidence>
<evidence type="ECO:0000256" key="1">
    <source>
        <dbReference type="ARBA" id="ARBA00004141"/>
    </source>
</evidence>
<feature type="transmembrane region" description="Helical" evidence="6">
    <location>
        <begin position="177"/>
        <end position="198"/>
    </location>
</feature>
<dbReference type="GO" id="GO:0016020">
    <property type="term" value="C:membrane"/>
    <property type="evidence" value="ECO:0007669"/>
    <property type="project" value="UniProtKB-SubCell"/>
</dbReference>
<feature type="domain" description="Major facilitator superfamily (MFS) profile" evidence="7">
    <location>
        <begin position="51"/>
        <end position="354"/>
    </location>
</feature>
<reference evidence="8 9" key="1">
    <citation type="submission" date="2022-12" db="EMBL/GenBank/DDBJ databases">
        <title>Genomic features and morphological characterization of a novel Knufia sp. strain isolated from spacecraft assembly facility.</title>
        <authorList>
            <person name="Teixeira M."/>
            <person name="Chander A.M."/>
            <person name="Stajich J.E."/>
            <person name="Venkateswaran K."/>
        </authorList>
    </citation>
    <scope>NUCLEOTIDE SEQUENCE [LARGE SCALE GENOMIC DNA]</scope>
    <source>
        <strain evidence="8 9">FJI-L2-BK-P2</strain>
    </source>
</reference>
<feature type="transmembrane region" description="Helical" evidence="6">
    <location>
        <begin position="280"/>
        <end position="305"/>
    </location>
</feature>
<comment type="caution">
    <text evidence="8">The sequence shown here is derived from an EMBL/GenBank/DDBJ whole genome shotgun (WGS) entry which is preliminary data.</text>
</comment>
<feature type="transmembrane region" description="Helical" evidence="6">
    <location>
        <begin position="317"/>
        <end position="336"/>
    </location>
</feature>
<evidence type="ECO:0000313" key="8">
    <source>
        <dbReference type="EMBL" id="KAK5950061.1"/>
    </source>
</evidence>
<evidence type="ECO:0000256" key="6">
    <source>
        <dbReference type="SAM" id="Phobius"/>
    </source>
</evidence>
<dbReference type="PANTHER" id="PTHR43791:SF36">
    <property type="entry name" value="TRANSPORTER, PUTATIVE (AFU_ORTHOLOGUE AFUA_6G08340)-RELATED"/>
    <property type="match status" value="1"/>
</dbReference>
<dbReference type="Gene3D" id="1.20.1250.20">
    <property type="entry name" value="MFS general substrate transporter like domains"/>
    <property type="match status" value="2"/>
</dbReference>
<dbReference type="SUPFAM" id="SSF103473">
    <property type="entry name" value="MFS general substrate transporter"/>
    <property type="match status" value="1"/>
</dbReference>
<evidence type="ECO:0000256" key="5">
    <source>
        <dbReference type="ARBA" id="ARBA00023136"/>
    </source>
</evidence>
<keyword evidence="5 6" id="KW-0472">Membrane</keyword>
<evidence type="ECO:0000259" key="7">
    <source>
        <dbReference type="PROSITE" id="PS50850"/>
    </source>
</evidence>
<protein>
    <recommendedName>
        <fullName evidence="7">Major facilitator superfamily (MFS) profile domain-containing protein</fullName>
    </recommendedName>
</protein>
<dbReference type="EMBL" id="JAKLMC020000029">
    <property type="protein sequence ID" value="KAK5950061.1"/>
    <property type="molecule type" value="Genomic_DNA"/>
</dbReference>
<feature type="transmembrane region" description="Helical" evidence="6">
    <location>
        <begin position="47"/>
        <end position="64"/>
    </location>
</feature>
<sequence>MEHDKHEVNEGVVKIIETVPPTVITERTDLGLSELDQKRAVRLRWKIDLWILPMLTIIYLLAAMDRSDIGNAQVAGMQKAIGATGHQWSLAVSLFYVGFIIGHPPGVFSLRKVGPPVVLGVAVAAWGVFITLFIETKNWQQAAGIRICIGFAEAFTHAAPLYLSLWYKRSELATRGGIYYSASSLAGAFNGLIAYGIVTTYGHQPPFAAWQWLFLVEGVLSIGIGLLVIVLLPQSPDKLGWGFTADEKRLALIRTQQANNTPHEGIRWKSVPGAFKNPMWIVYTLILTCTQVALGGISSFLPSILKGLGYTSTRAQLMTVPIYSVAAVSTIFFAILSDRARVRGPWLQRYHRPL</sequence>
<proteinExistence type="predicted"/>
<evidence type="ECO:0000256" key="3">
    <source>
        <dbReference type="ARBA" id="ARBA00022692"/>
    </source>
</evidence>
<dbReference type="InterPro" id="IPR020846">
    <property type="entry name" value="MFS_dom"/>
</dbReference>
<organism evidence="8 9">
    <name type="scientific">Knufia fluminis</name>
    <dbReference type="NCBI Taxonomy" id="191047"/>
    <lineage>
        <taxon>Eukaryota</taxon>
        <taxon>Fungi</taxon>
        <taxon>Dikarya</taxon>
        <taxon>Ascomycota</taxon>
        <taxon>Pezizomycotina</taxon>
        <taxon>Eurotiomycetes</taxon>
        <taxon>Chaetothyriomycetidae</taxon>
        <taxon>Chaetothyriales</taxon>
        <taxon>Trichomeriaceae</taxon>
        <taxon>Knufia</taxon>
    </lineage>
</organism>
<name>A0AAN8I582_9EURO</name>
<feature type="transmembrane region" description="Helical" evidence="6">
    <location>
        <begin position="113"/>
        <end position="134"/>
    </location>
</feature>
<keyword evidence="9" id="KW-1185">Reference proteome</keyword>
<dbReference type="AlphaFoldDB" id="A0AAN8I582"/>
<accession>A0AAN8I582</accession>